<organism evidence="2 3">
    <name type="scientific">Shimwellia blattae (strain ATCC 29907 / DSM 4481 / JCM 1650 / NBRC 105725 / CDC 9005-74)</name>
    <name type="common">Escherichia blattae</name>
    <dbReference type="NCBI Taxonomy" id="630626"/>
    <lineage>
        <taxon>Bacteria</taxon>
        <taxon>Pseudomonadati</taxon>
        <taxon>Pseudomonadota</taxon>
        <taxon>Gammaproteobacteria</taxon>
        <taxon>Enterobacterales</taxon>
        <taxon>Enterobacteriaceae</taxon>
        <taxon>Shimwellia</taxon>
    </lineage>
</organism>
<dbReference type="EMBL" id="CP001560">
    <property type="protein sequence ID" value="AFJ48453.1"/>
    <property type="molecule type" value="Genomic_DNA"/>
</dbReference>
<accession>I2BD49</accession>
<keyword evidence="1" id="KW-1133">Transmembrane helix</keyword>
<dbReference type="STRING" id="630626.EBL_c33930"/>
<evidence type="ECO:0000313" key="2">
    <source>
        <dbReference type="EMBL" id="AFJ48453.1"/>
    </source>
</evidence>
<name>I2BD49_SHIBC</name>
<keyword evidence="1" id="KW-0812">Transmembrane</keyword>
<dbReference type="Pfam" id="PF10696">
    <property type="entry name" value="DUF2501"/>
    <property type="match status" value="1"/>
</dbReference>
<proteinExistence type="predicted"/>
<keyword evidence="3" id="KW-1185">Reference proteome</keyword>
<evidence type="ECO:0000313" key="3">
    <source>
        <dbReference type="Proteomes" id="UP000001955"/>
    </source>
</evidence>
<dbReference type="Proteomes" id="UP000001955">
    <property type="component" value="Chromosome"/>
</dbReference>
<evidence type="ECO:0000256" key="1">
    <source>
        <dbReference type="SAM" id="Phobius"/>
    </source>
</evidence>
<protein>
    <submittedName>
        <fullName evidence="2">Putative glycoprotein/receptor</fullName>
    </submittedName>
</protein>
<dbReference type="InterPro" id="IPR019637">
    <property type="entry name" value="DUF2501"/>
</dbReference>
<keyword evidence="1" id="KW-0472">Membrane</keyword>
<dbReference type="eggNOG" id="ENOG50320SA">
    <property type="taxonomic scope" value="Bacteria"/>
</dbReference>
<sequence length="204" mass="21060">MQRIMLSVTGAWRDGVQAHCVCTGSILLLRRETFMKATKRLICVASVATMLLTGNAFAVTLQDLSSAANSLASSSNTAAAGQSASGLSSLTSLLAGGSNTLSSSTISNATGILGYCAKQKLVSATNADSIKEQLMSKLGLGSTTTTATATQDQQTDYQQGLQGLLDAANGKQINLSTLGNTEMGKKVKEKACDLVLKQGAKFLS</sequence>
<gene>
    <name evidence="2" type="ordered locus">EBL_c33930</name>
</gene>
<dbReference type="HOGENOM" id="CLU_112342_0_0_6"/>
<feature type="transmembrane region" description="Helical" evidence="1">
    <location>
        <begin position="41"/>
        <end position="61"/>
    </location>
</feature>
<keyword evidence="2" id="KW-0675">Receptor</keyword>
<dbReference type="KEGG" id="ebt:EBL_c33930"/>
<reference evidence="2 3" key="1">
    <citation type="journal article" date="2012" name="J. Bacteriol.">
        <title>Complete genome sequence of the B12-producing Shimwellia blattae strain DSM 4481, isolated from a cockroach.</title>
        <authorList>
            <person name="Brzuszkiewicz E."/>
            <person name="Waschkowitz T."/>
            <person name="Wiezer A."/>
            <person name="Daniel R."/>
        </authorList>
    </citation>
    <scope>NUCLEOTIDE SEQUENCE [LARGE SCALE GENOMIC DNA]</scope>
    <source>
        <strain evidence="3">ATCC 29907 / DSM 4481 / JCM 1650 / NBRC 105725 / CDC 9005-74</strain>
    </source>
</reference>
<dbReference type="AlphaFoldDB" id="I2BD49"/>